<dbReference type="InterPro" id="IPR052032">
    <property type="entry name" value="ATP-dep_AA_Ligase"/>
</dbReference>
<dbReference type="InterPro" id="IPR005479">
    <property type="entry name" value="CPAse_ATP-bd"/>
</dbReference>
<evidence type="ECO:0000256" key="2">
    <source>
        <dbReference type="ARBA" id="ARBA00022741"/>
    </source>
</evidence>
<evidence type="ECO:0000256" key="1">
    <source>
        <dbReference type="ARBA" id="ARBA00022598"/>
    </source>
</evidence>
<dbReference type="EMBL" id="ADKX01000051">
    <property type="protein sequence ID" value="EFW03136.1"/>
    <property type="molecule type" value="Genomic_DNA"/>
</dbReference>
<dbReference type="RefSeq" id="WP_008790697.1">
    <property type="nucleotide sequence ID" value="NZ_AKCB01000001.1"/>
</dbReference>
<evidence type="ECO:0000313" key="7">
    <source>
        <dbReference type="Proteomes" id="UP000003157"/>
    </source>
</evidence>
<dbReference type="Proteomes" id="UP000003157">
    <property type="component" value="Unassembled WGS sequence"/>
</dbReference>
<keyword evidence="2 4" id="KW-0547">Nucleotide-binding</keyword>
<dbReference type="GO" id="GO:0005524">
    <property type="term" value="F:ATP binding"/>
    <property type="evidence" value="ECO:0007669"/>
    <property type="project" value="UniProtKB-UniRule"/>
</dbReference>
<proteinExistence type="predicted"/>
<evidence type="ECO:0000256" key="3">
    <source>
        <dbReference type="ARBA" id="ARBA00022840"/>
    </source>
</evidence>
<dbReference type="PANTHER" id="PTHR43585">
    <property type="entry name" value="FUMIPYRROLE BIOSYNTHESIS PROTEIN C"/>
    <property type="match status" value="1"/>
</dbReference>
<dbReference type="Gene3D" id="3.30.1490.20">
    <property type="entry name" value="ATP-grasp fold, A domain"/>
    <property type="match status" value="1"/>
</dbReference>
<dbReference type="InterPro" id="IPR013815">
    <property type="entry name" value="ATP_grasp_subdomain_1"/>
</dbReference>
<keyword evidence="1" id="KW-0436">Ligase</keyword>
<dbReference type="PROSITE" id="PS50975">
    <property type="entry name" value="ATP_GRASP"/>
    <property type="match status" value="1"/>
</dbReference>
<dbReference type="GO" id="GO:0016874">
    <property type="term" value="F:ligase activity"/>
    <property type="evidence" value="ECO:0007669"/>
    <property type="project" value="UniProtKB-KW"/>
</dbReference>
<dbReference type="OrthoDB" id="24041at2"/>
<gene>
    <name evidence="6" type="ORF">HMPREF9488_03615</name>
</gene>
<dbReference type="SUPFAM" id="SSF56059">
    <property type="entry name" value="Glutathione synthetase ATP-binding domain-like"/>
    <property type="match status" value="1"/>
</dbReference>
<protein>
    <recommendedName>
        <fullName evidence="5">ATP-grasp domain-containing protein</fullName>
    </recommendedName>
</protein>
<sequence length="402" mass="46929">MNLIFISPHFPLYFYNFCDRLKARGVNVLGIGDASYESLPFYTKIALTEYYKVNSLEDYEEVYRACAYFTWHYGKLDWIESQNEYWLELEATLRNDFNVTTGTKIQNMVPMKYKSKMKDVYRQVGIPTARFRMVDDYQATKAFANKVGYPVIVKPDNGVGASSTYKLKSDDELDYFFATKQPYISFIIEEMVPGHVETFDGITDKDKNILIATSHVMLNSIMDNVNEASDTAFYSQPIEGLDLYEVGKKAVEAFDTRSRFFHFEFFRLDEDRDGLGKKGDIVGLEVNMRAPGAYMPDMMNFAYNVDVYTIWADMVKYNQCFYDIKREYWVAYTGRREGFGYAHNYDQIREIYGQNIALETDVPEVLAAAMGNYVFIVKSRTQEELFKMIRYILKREDGTEWM</sequence>
<dbReference type="AlphaFoldDB" id="E7GFS2"/>
<evidence type="ECO:0000313" key="6">
    <source>
        <dbReference type="EMBL" id="EFW03136.1"/>
    </source>
</evidence>
<dbReference type="eggNOG" id="COG0151">
    <property type="taxonomic scope" value="Bacteria"/>
</dbReference>
<keyword evidence="3 4" id="KW-0067">ATP-binding</keyword>
<dbReference type="Pfam" id="PF02786">
    <property type="entry name" value="CPSase_L_D2"/>
    <property type="match status" value="1"/>
</dbReference>
<dbReference type="PANTHER" id="PTHR43585:SF2">
    <property type="entry name" value="ATP-GRASP ENZYME FSQD"/>
    <property type="match status" value="1"/>
</dbReference>
<feature type="domain" description="ATP-grasp" evidence="5">
    <location>
        <begin position="118"/>
        <end position="316"/>
    </location>
</feature>
<dbReference type="GO" id="GO:0046872">
    <property type="term" value="F:metal ion binding"/>
    <property type="evidence" value="ECO:0007669"/>
    <property type="project" value="InterPro"/>
</dbReference>
<dbReference type="Gene3D" id="3.30.470.20">
    <property type="entry name" value="ATP-grasp fold, B domain"/>
    <property type="match status" value="1"/>
</dbReference>
<dbReference type="HOGENOM" id="CLU_056352_0_0_9"/>
<keyword evidence="7" id="KW-1185">Reference proteome</keyword>
<dbReference type="STRING" id="100884.GCA_000269565_01819"/>
<evidence type="ECO:0000259" key="5">
    <source>
        <dbReference type="PROSITE" id="PS50975"/>
    </source>
</evidence>
<reference evidence="6 7" key="1">
    <citation type="submission" date="2010-12" db="EMBL/GenBank/DDBJ databases">
        <title>The Genome Sequence of Coprobacillus sp. strain 29_1.</title>
        <authorList>
            <consortium name="The Broad Institute Genome Sequencing Platform"/>
            <person name="Earl A."/>
            <person name="Ward D."/>
            <person name="Feldgarden M."/>
            <person name="Gevers D."/>
            <person name="Daigneault M."/>
            <person name="Sibley C.D."/>
            <person name="White A."/>
            <person name="Strauss J."/>
            <person name="Allen-Vercoe E."/>
            <person name="Young S.K."/>
            <person name="Zeng Q."/>
            <person name="Gargeya S."/>
            <person name="Fitzgerald M."/>
            <person name="Haas B."/>
            <person name="Abouelleil A."/>
            <person name="Alvarado L."/>
            <person name="Arachchi H.M."/>
            <person name="Berlin A."/>
            <person name="Brown A."/>
            <person name="Chapman S.B."/>
            <person name="Chen Z."/>
            <person name="Dunbar C."/>
            <person name="Freedman E."/>
            <person name="Gearin G."/>
            <person name="Gellesch M."/>
            <person name="Goldberg J."/>
            <person name="Griggs A."/>
            <person name="Gujja S."/>
            <person name="Heilman E."/>
            <person name="Heiman D."/>
            <person name="Howarth C."/>
            <person name="Larson L."/>
            <person name="Lui A."/>
            <person name="MacDonald P.J.P."/>
            <person name="Mehta T."/>
            <person name="Montmayeur A."/>
            <person name="Murphy C."/>
            <person name="Neiman D."/>
            <person name="Pearson M."/>
            <person name="Priest M."/>
            <person name="Roberts A."/>
            <person name="Saif S."/>
            <person name="Shea T."/>
            <person name="Shenoy N."/>
            <person name="Sisk P."/>
            <person name="Stolte C."/>
            <person name="Sykes S."/>
            <person name="White J."/>
            <person name="Yandava C."/>
            <person name="Nusbaum C."/>
            <person name="Birren B."/>
        </authorList>
    </citation>
    <scope>NUCLEOTIDE SEQUENCE [LARGE SCALE GENOMIC DNA]</scope>
    <source>
        <strain evidence="6 7">29_1</strain>
    </source>
</reference>
<name>E7GFS2_9FIRM</name>
<dbReference type="InterPro" id="IPR011761">
    <property type="entry name" value="ATP-grasp"/>
</dbReference>
<accession>E7GFS2</accession>
<evidence type="ECO:0000256" key="4">
    <source>
        <dbReference type="PROSITE-ProRule" id="PRU00409"/>
    </source>
</evidence>
<comment type="caution">
    <text evidence="6">The sequence shown here is derived from an EMBL/GenBank/DDBJ whole genome shotgun (WGS) entry which is preliminary data.</text>
</comment>
<dbReference type="GeneID" id="78229682"/>
<organism evidence="6 7">
    <name type="scientific">Coprobacillus cateniformis</name>
    <dbReference type="NCBI Taxonomy" id="100884"/>
    <lineage>
        <taxon>Bacteria</taxon>
        <taxon>Bacillati</taxon>
        <taxon>Bacillota</taxon>
        <taxon>Erysipelotrichia</taxon>
        <taxon>Erysipelotrichales</taxon>
        <taxon>Coprobacillaceae</taxon>
        <taxon>Coprobacillus</taxon>
    </lineage>
</organism>